<evidence type="ECO:0000313" key="6">
    <source>
        <dbReference type="Proteomes" id="UP000295136"/>
    </source>
</evidence>
<dbReference type="InterPro" id="IPR006396">
    <property type="entry name" value="Glu_mut_E"/>
</dbReference>
<organism evidence="5 6">
    <name type="scientific">Nonomuraea mesophila</name>
    <dbReference type="NCBI Taxonomy" id="2530382"/>
    <lineage>
        <taxon>Bacteria</taxon>
        <taxon>Bacillati</taxon>
        <taxon>Actinomycetota</taxon>
        <taxon>Actinomycetes</taxon>
        <taxon>Streptosporangiales</taxon>
        <taxon>Streptosporangiaceae</taxon>
        <taxon>Nonomuraea</taxon>
    </lineage>
</organism>
<dbReference type="EMBL" id="SMLD01000012">
    <property type="protein sequence ID" value="TDE57789.1"/>
    <property type="molecule type" value="Genomic_DNA"/>
</dbReference>
<proteinExistence type="predicted"/>
<name>A0A4V2ZBJ6_9ACTN</name>
<dbReference type="GO" id="GO:0019670">
    <property type="term" value="P:anaerobic L-glutamate catabolic process"/>
    <property type="evidence" value="ECO:0007669"/>
    <property type="project" value="InterPro"/>
</dbReference>
<dbReference type="GO" id="GO:0031419">
    <property type="term" value="F:cobalamin binding"/>
    <property type="evidence" value="ECO:0007669"/>
    <property type="project" value="UniProtKB-KW"/>
</dbReference>
<keyword evidence="1" id="KW-0846">Cobalamin</keyword>
<reference evidence="5 6" key="1">
    <citation type="submission" date="2019-03" db="EMBL/GenBank/DDBJ databases">
        <title>Draft genome sequences of novel Actinobacteria.</title>
        <authorList>
            <person name="Sahin N."/>
            <person name="Ay H."/>
            <person name="Saygin H."/>
        </authorList>
    </citation>
    <scope>NUCLEOTIDE SEQUENCE [LARGE SCALE GENOMIC DNA]</scope>
    <source>
        <strain evidence="5 6">6K102</strain>
    </source>
</reference>
<evidence type="ECO:0000256" key="1">
    <source>
        <dbReference type="ARBA" id="ARBA00022628"/>
    </source>
</evidence>
<feature type="region of interest" description="Disordered" evidence="4">
    <location>
        <begin position="388"/>
        <end position="419"/>
    </location>
</feature>
<evidence type="ECO:0000313" key="5">
    <source>
        <dbReference type="EMBL" id="TDE57789.1"/>
    </source>
</evidence>
<accession>A0A4V2ZBJ6</accession>
<feature type="compositionally biased region" description="Basic and acidic residues" evidence="4">
    <location>
        <begin position="388"/>
        <end position="403"/>
    </location>
</feature>
<dbReference type="AlphaFoldDB" id="A0A4V2ZBJ6"/>
<gene>
    <name evidence="5" type="ORF">E1295_07275</name>
</gene>
<dbReference type="SUPFAM" id="SSF51703">
    <property type="entry name" value="Cobalamin (vitamin B12)-dependent enzymes"/>
    <property type="match status" value="1"/>
</dbReference>
<keyword evidence="3" id="KW-0170">Cobalt</keyword>
<dbReference type="Pfam" id="PF06368">
    <property type="entry name" value="Met_asp_mut_E"/>
    <property type="match status" value="1"/>
</dbReference>
<dbReference type="Gene3D" id="3.20.20.240">
    <property type="entry name" value="Methylmalonyl-CoA mutase"/>
    <property type="match status" value="1"/>
</dbReference>
<keyword evidence="6" id="KW-1185">Reference proteome</keyword>
<sequence>MGFSDPARMAEGLRAVRDAGAETVGTITLDSFTRTGDRHRAREELLRGTPLNGFPLLAHGAATTRELIAEFDQSVFPVQLRHGSARPYEIFREMLAAGIAATEGGPVSYCLPYSREPLAAAVAEWSRSCELLAAYDGPGGPAHLETFGGCMLGQLCPPSLLIALNILEGLFFLQHGVRDISLSYAQQTNHRQDIEAITALRRLAGERLGGASWHVTVYTFMGLYPVSREGALALLGESARLAALTGCERLIVKTVAEAFRIPTVKENVQALEWAAMTARRTTPGDGDTRDNGDDAYQEAGALIDAVLEQSSSVGAALVRAFRRGLLDVPYCLHPDNANQARTVIDSAGRLRWAATGDMPIAARPPDGTTRVSAADLLDMLAYNRRRFDSPDHLHEKGRHHDDDGASAAAQRPDRTGPSR</sequence>
<dbReference type="InterPro" id="IPR016176">
    <property type="entry name" value="Cbl-dep_enz_cat"/>
</dbReference>
<dbReference type="PIRSF" id="PIRSF001495">
    <property type="entry name" value="Met_asp_mut_epsi"/>
    <property type="match status" value="1"/>
</dbReference>
<dbReference type="Proteomes" id="UP000295136">
    <property type="component" value="Unassembled WGS sequence"/>
</dbReference>
<evidence type="ECO:0000256" key="3">
    <source>
        <dbReference type="ARBA" id="ARBA00023285"/>
    </source>
</evidence>
<evidence type="ECO:0000256" key="2">
    <source>
        <dbReference type="ARBA" id="ARBA00023235"/>
    </source>
</evidence>
<comment type="caution">
    <text evidence="5">The sequence shown here is derived from an EMBL/GenBank/DDBJ whole genome shotgun (WGS) entry which is preliminary data.</text>
</comment>
<dbReference type="GO" id="GO:0050097">
    <property type="term" value="F:methylaspartate mutase activity"/>
    <property type="evidence" value="ECO:0007669"/>
    <property type="project" value="InterPro"/>
</dbReference>
<protein>
    <submittedName>
        <fullName evidence="5">Methylaspartate mutase</fullName>
    </submittedName>
</protein>
<evidence type="ECO:0000256" key="4">
    <source>
        <dbReference type="SAM" id="MobiDB-lite"/>
    </source>
</evidence>
<keyword evidence="2" id="KW-0413">Isomerase</keyword>